<protein>
    <submittedName>
        <fullName evidence="4">Uncharacterized protein</fullName>
    </submittedName>
</protein>
<dbReference type="PANTHER" id="PTHR22906">
    <property type="entry name" value="PROPERDIN"/>
    <property type="match status" value="1"/>
</dbReference>
<dbReference type="InterPro" id="IPR036383">
    <property type="entry name" value="TSP1_rpt_sf"/>
</dbReference>
<sequence length="136" mass="15302">HCLEGASCPGRESEEKLCDAGRCPTWSPWQPWSECSKSCGTGQKTHSLPNCFRGGKNYYRIVRAVFVVMFDFSTVLRYRIRFCEGGKTCEGNAEENVLCNQQECPQWTDWTSWSTCSDSCGEGGAKLRTSKNESFT</sequence>
<dbReference type="PROSITE" id="PS50092">
    <property type="entry name" value="TSP1"/>
    <property type="match status" value="1"/>
</dbReference>
<organism evidence="3 4">
    <name type="scientific">Parascaris equorum</name>
    <name type="common">Equine roundworm</name>
    <dbReference type="NCBI Taxonomy" id="6256"/>
    <lineage>
        <taxon>Eukaryota</taxon>
        <taxon>Metazoa</taxon>
        <taxon>Ecdysozoa</taxon>
        <taxon>Nematoda</taxon>
        <taxon>Chromadorea</taxon>
        <taxon>Rhabditida</taxon>
        <taxon>Spirurina</taxon>
        <taxon>Ascaridomorpha</taxon>
        <taxon>Ascaridoidea</taxon>
        <taxon>Ascarididae</taxon>
        <taxon>Parascaris</taxon>
    </lineage>
</organism>
<dbReference type="PANTHER" id="PTHR22906:SF21">
    <property type="entry name" value="SEMA DOMAIN-CONTAINING PROTEIN"/>
    <property type="match status" value="1"/>
</dbReference>
<accession>A0A914RP33</accession>
<evidence type="ECO:0000256" key="1">
    <source>
        <dbReference type="ARBA" id="ARBA00022737"/>
    </source>
</evidence>
<dbReference type="InterPro" id="IPR052065">
    <property type="entry name" value="Compl_asym_regulator"/>
</dbReference>
<dbReference type="SUPFAM" id="SSF82895">
    <property type="entry name" value="TSP-1 type 1 repeat"/>
    <property type="match status" value="2"/>
</dbReference>
<evidence type="ECO:0000313" key="3">
    <source>
        <dbReference type="Proteomes" id="UP000887564"/>
    </source>
</evidence>
<name>A0A914RP33_PAREQ</name>
<dbReference type="SMART" id="SM00209">
    <property type="entry name" value="TSP1"/>
    <property type="match status" value="1"/>
</dbReference>
<evidence type="ECO:0000256" key="2">
    <source>
        <dbReference type="ARBA" id="ARBA00023157"/>
    </source>
</evidence>
<keyword evidence="2" id="KW-1015">Disulfide bond</keyword>
<dbReference type="InterPro" id="IPR000884">
    <property type="entry name" value="TSP1_rpt"/>
</dbReference>
<keyword evidence="1" id="KW-0677">Repeat</keyword>
<evidence type="ECO:0000313" key="4">
    <source>
        <dbReference type="WBParaSite" id="PEQ_0000658301-mRNA-1"/>
    </source>
</evidence>
<dbReference type="Proteomes" id="UP000887564">
    <property type="component" value="Unplaced"/>
</dbReference>
<dbReference type="WBParaSite" id="PEQ_0000658301-mRNA-1">
    <property type="protein sequence ID" value="PEQ_0000658301-mRNA-1"/>
    <property type="gene ID" value="PEQ_0000658301"/>
</dbReference>
<keyword evidence="3" id="KW-1185">Reference proteome</keyword>
<reference evidence="4" key="1">
    <citation type="submission" date="2022-11" db="UniProtKB">
        <authorList>
            <consortium name="WormBaseParasite"/>
        </authorList>
    </citation>
    <scope>IDENTIFICATION</scope>
</reference>
<dbReference type="AlphaFoldDB" id="A0A914RP33"/>
<proteinExistence type="predicted"/>
<dbReference type="Gene3D" id="2.20.100.10">
    <property type="entry name" value="Thrombospondin type-1 (TSP1) repeat"/>
    <property type="match status" value="1"/>
</dbReference>
<dbReference type="Pfam" id="PF00090">
    <property type="entry name" value="TSP_1"/>
    <property type="match status" value="3"/>
</dbReference>